<reference evidence="2 3" key="1">
    <citation type="submission" date="2019-03" db="EMBL/GenBank/DDBJ databases">
        <title>Sequencing the genomes of 1000 actinobacteria strains.</title>
        <authorList>
            <person name="Klenk H.-P."/>
        </authorList>
    </citation>
    <scope>NUCLEOTIDE SEQUENCE [LARGE SCALE GENOMIC DNA]</scope>
    <source>
        <strain evidence="2 3">DSM 18936</strain>
    </source>
</reference>
<accession>A0A4R7HXW5</accession>
<keyword evidence="2" id="KW-0808">Transferase</keyword>
<dbReference type="RefSeq" id="WP_133868328.1">
    <property type="nucleotide sequence ID" value="NZ_JAVJPS010000036.1"/>
</dbReference>
<gene>
    <name evidence="2" type="ORF">BDK89_1496</name>
</gene>
<name>A0A4R7HXW5_9ACTN</name>
<dbReference type="PANTHER" id="PTHR18964">
    <property type="entry name" value="ROK (REPRESSOR, ORF, KINASE) FAMILY"/>
    <property type="match status" value="1"/>
</dbReference>
<dbReference type="GO" id="GO:0008761">
    <property type="term" value="F:UDP-N-acetylglucosamine 2-epimerase activity"/>
    <property type="evidence" value="ECO:0007669"/>
    <property type="project" value="TreeGrafter"/>
</dbReference>
<dbReference type="InterPro" id="IPR000600">
    <property type="entry name" value="ROK"/>
</dbReference>
<dbReference type="InterPro" id="IPR043129">
    <property type="entry name" value="ATPase_NBD"/>
</dbReference>
<comment type="similarity">
    <text evidence="1">Belongs to the ROK (NagC/XylR) family.</text>
</comment>
<keyword evidence="3" id="KW-1185">Reference proteome</keyword>
<keyword evidence="2" id="KW-0418">Kinase</keyword>
<dbReference type="Proteomes" id="UP000294558">
    <property type="component" value="Unassembled WGS sequence"/>
</dbReference>
<dbReference type="Gene3D" id="3.30.420.40">
    <property type="match status" value="2"/>
</dbReference>
<dbReference type="InterPro" id="IPR049874">
    <property type="entry name" value="ROK_cs"/>
</dbReference>
<dbReference type="Pfam" id="PF00480">
    <property type="entry name" value="ROK"/>
    <property type="match status" value="1"/>
</dbReference>
<evidence type="ECO:0000256" key="1">
    <source>
        <dbReference type="ARBA" id="ARBA00006479"/>
    </source>
</evidence>
<protein>
    <submittedName>
        <fullName evidence="2">Glucokinase</fullName>
    </submittedName>
</protein>
<evidence type="ECO:0000313" key="3">
    <source>
        <dbReference type="Proteomes" id="UP000294558"/>
    </source>
</evidence>
<dbReference type="OrthoDB" id="9810372at2"/>
<dbReference type="PANTHER" id="PTHR18964:SF149">
    <property type="entry name" value="BIFUNCTIONAL UDP-N-ACETYLGLUCOSAMINE 2-EPIMERASE_N-ACETYLMANNOSAMINE KINASE"/>
    <property type="match status" value="1"/>
</dbReference>
<dbReference type="SUPFAM" id="SSF53067">
    <property type="entry name" value="Actin-like ATPase domain"/>
    <property type="match status" value="1"/>
</dbReference>
<comment type="caution">
    <text evidence="2">The sequence shown here is derived from an EMBL/GenBank/DDBJ whole genome shotgun (WGS) entry which is preliminary data.</text>
</comment>
<dbReference type="EMBL" id="SOAU01000001">
    <property type="protein sequence ID" value="TDT15915.1"/>
    <property type="molecule type" value="Genomic_DNA"/>
</dbReference>
<organism evidence="2 3">
    <name type="scientific">Ilumatobacter fluminis</name>
    <dbReference type="NCBI Taxonomy" id="467091"/>
    <lineage>
        <taxon>Bacteria</taxon>
        <taxon>Bacillati</taxon>
        <taxon>Actinomycetota</taxon>
        <taxon>Acidimicrobiia</taxon>
        <taxon>Acidimicrobiales</taxon>
        <taxon>Ilumatobacteraceae</taxon>
        <taxon>Ilumatobacter</taxon>
    </lineage>
</organism>
<proteinExistence type="inferred from homology"/>
<dbReference type="GO" id="GO:0009384">
    <property type="term" value="F:N-acylmannosamine kinase activity"/>
    <property type="evidence" value="ECO:0007669"/>
    <property type="project" value="TreeGrafter"/>
</dbReference>
<sequence length="316" mass="32920">MSTGLSVGIDVGGTKCLGIALDADGEIVAEERRPTPRGDGSIPLLIDTLAELADALGPYDELGVGVPGLVTRAGVLRAAPNLDGVADVDIAGRLGAEVGHRVRVDNDATCATVAEWMFGAAQGVSDMVLVTLGTGIGGGLVQSGHLQRGRNGFAGEYGHMVVDPAGPPCPCGRRGCWERYASGSGLARLAREAAVGRRVSRVLELAGGDPEAVRGEMVQQAAREGDADSLAVIDDFGRWVAIGLVSLSNALDPEMFVLGGGLAAGADLYLDPIKAWYQELIYQPDLRPMPRIEFARWSERAGAVGASLLWAAHDAW</sequence>
<evidence type="ECO:0000313" key="2">
    <source>
        <dbReference type="EMBL" id="TDT15915.1"/>
    </source>
</evidence>
<dbReference type="AlphaFoldDB" id="A0A4R7HXW5"/>
<dbReference type="PROSITE" id="PS01125">
    <property type="entry name" value="ROK"/>
    <property type="match status" value="1"/>
</dbReference>